<dbReference type="GO" id="GO:1904680">
    <property type="term" value="F:peptide transmembrane transporter activity"/>
    <property type="evidence" value="ECO:0007669"/>
    <property type="project" value="TreeGrafter"/>
</dbReference>
<keyword evidence="4 5" id="KW-0732">Signal</keyword>
<dbReference type="PANTHER" id="PTHR30290">
    <property type="entry name" value="PERIPLASMIC BINDING COMPONENT OF ABC TRANSPORTER"/>
    <property type="match status" value="1"/>
</dbReference>
<dbReference type="AlphaFoldDB" id="A0AB39QG34"/>
<comment type="similarity">
    <text evidence="2">Belongs to the bacterial solute-binding protein 5 family.</text>
</comment>
<evidence type="ECO:0000313" key="7">
    <source>
        <dbReference type="EMBL" id="XDQ42402.1"/>
    </source>
</evidence>
<evidence type="ECO:0000259" key="6">
    <source>
        <dbReference type="Pfam" id="PF00496"/>
    </source>
</evidence>
<evidence type="ECO:0000256" key="1">
    <source>
        <dbReference type="ARBA" id="ARBA00004196"/>
    </source>
</evidence>
<sequence length="523" mass="53296">MSSPRRITGRTTRRTIGTGALAAALTVAVAACSSQAGGPTKSGAGSRVFTLALTASPGGLDPQASQLGVVQQLGVFLYDSLIHESGDTFKSGLADRWSQRGKVLKFHLRPGITCSDGEKLTAETVAANLNYVANPKSGSPLANITVPSGATATADAAASEVTLTTPSATPFILQGIANLPIICAHGLADRKQLTQGADGTGPYVLTSSVAGSKYTLSLRSGYSWGPGGATTATQGLPHSVVVSVVTNETTTGNLLLNGGINAGTVAGPDTRRLKAAGLTKHSSTSIYGELFFNQAANSPLKSHAIRRGLTQALNLADLRAASTSGLGSAPTRLTGISPCPQDTVSGNVPAQDVAAAKAALAPLRGKKLTVRYQSKLGPAADAAMQLAVKQWNAAGATVTAEGQTDTQLLNSVFAKGDFDIAWVPVDGQNPAQTQSYFSGPTPAKGGNNFASVKDSTYATYAHQASALAGNAGCGLWAKADSAMVADSNVVPFADIDYALWSASSATFSTDFNGVVPLSIRMGK</sequence>
<dbReference type="Gene3D" id="3.40.190.10">
    <property type="entry name" value="Periplasmic binding protein-like II"/>
    <property type="match status" value="1"/>
</dbReference>
<protein>
    <submittedName>
        <fullName evidence="7">ABC transporter substrate-binding protein</fullName>
    </submittedName>
</protein>
<dbReference type="PANTHER" id="PTHR30290:SF10">
    <property type="entry name" value="PERIPLASMIC OLIGOPEPTIDE-BINDING PROTEIN-RELATED"/>
    <property type="match status" value="1"/>
</dbReference>
<dbReference type="GO" id="GO:0015833">
    <property type="term" value="P:peptide transport"/>
    <property type="evidence" value="ECO:0007669"/>
    <property type="project" value="TreeGrafter"/>
</dbReference>
<name>A0AB39QG34_9ACTN</name>
<evidence type="ECO:0000256" key="2">
    <source>
        <dbReference type="ARBA" id="ARBA00005695"/>
    </source>
</evidence>
<evidence type="ECO:0000256" key="4">
    <source>
        <dbReference type="ARBA" id="ARBA00022729"/>
    </source>
</evidence>
<dbReference type="PROSITE" id="PS51257">
    <property type="entry name" value="PROKAR_LIPOPROTEIN"/>
    <property type="match status" value="1"/>
</dbReference>
<dbReference type="SUPFAM" id="SSF53850">
    <property type="entry name" value="Periplasmic binding protein-like II"/>
    <property type="match status" value="1"/>
</dbReference>
<dbReference type="CDD" id="cd00995">
    <property type="entry name" value="PBP2_NikA_DppA_OppA_like"/>
    <property type="match status" value="1"/>
</dbReference>
<gene>
    <name evidence="7" type="ORF">AB5J52_09100</name>
</gene>
<dbReference type="GO" id="GO:0030313">
    <property type="term" value="C:cell envelope"/>
    <property type="evidence" value="ECO:0007669"/>
    <property type="project" value="UniProtKB-SubCell"/>
</dbReference>
<accession>A0AB39QG34</accession>
<feature type="chain" id="PRO_5044294769" evidence="5">
    <location>
        <begin position="37"/>
        <end position="523"/>
    </location>
</feature>
<feature type="signal peptide" evidence="5">
    <location>
        <begin position="1"/>
        <end position="36"/>
    </location>
</feature>
<organism evidence="7">
    <name type="scientific">Streptomyces sp. R39</name>
    <dbReference type="NCBI Taxonomy" id="3238631"/>
    <lineage>
        <taxon>Bacteria</taxon>
        <taxon>Bacillati</taxon>
        <taxon>Actinomycetota</taxon>
        <taxon>Actinomycetes</taxon>
        <taxon>Kitasatosporales</taxon>
        <taxon>Streptomycetaceae</taxon>
        <taxon>Streptomyces</taxon>
    </lineage>
</organism>
<dbReference type="Pfam" id="PF00496">
    <property type="entry name" value="SBP_bac_5"/>
    <property type="match status" value="1"/>
</dbReference>
<dbReference type="InterPro" id="IPR039424">
    <property type="entry name" value="SBP_5"/>
</dbReference>
<evidence type="ECO:0000256" key="5">
    <source>
        <dbReference type="SAM" id="SignalP"/>
    </source>
</evidence>
<dbReference type="InterPro" id="IPR000914">
    <property type="entry name" value="SBP_5_dom"/>
</dbReference>
<dbReference type="RefSeq" id="WP_369221833.1">
    <property type="nucleotide sequence ID" value="NZ_CP163441.1"/>
</dbReference>
<dbReference type="EMBL" id="CP163441">
    <property type="protein sequence ID" value="XDQ42402.1"/>
    <property type="molecule type" value="Genomic_DNA"/>
</dbReference>
<dbReference type="Gene3D" id="3.10.105.10">
    <property type="entry name" value="Dipeptide-binding Protein, Domain 3"/>
    <property type="match status" value="1"/>
</dbReference>
<comment type="subcellular location">
    <subcellularLocation>
        <location evidence="1">Cell envelope</location>
    </subcellularLocation>
</comment>
<evidence type="ECO:0000256" key="3">
    <source>
        <dbReference type="ARBA" id="ARBA00022448"/>
    </source>
</evidence>
<keyword evidence="3" id="KW-0813">Transport</keyword>
<feature type="domain" description="Solute-binding protein family 5" evidence="6">
    <location>
        <begin position="89"/>
        <end position="436"/>
    </location>
</feature>
<reference evidence="7" key="1">
    <citation type="submission" date="2024-07" db="EMBL/GenBank/DDBJ databases">
        <authorList>
            <person name="Yu S.T."/>
        </authorList>
    </citation>
    <scope>NUCLEOTIDE SEQUENCE</scope>
    <source>
        <strain evidence="7">R39</strain>
    </source>
</reference>
<proteinExistence type="inferred from homology"/>